<feature type="compositionally biased region" description="Polar residues" evidence="6">
    <location>
        <begin position="106"/>
        <end position="121"/>
    </location>
</feature>
<evidence type="ECO:0000313" key="9">
    <source>
        <dbReference type="EMBL" id="EEC43769.1"/>
    </source>
</evidence>
<dbReference type="Gene3D" id="1.20.1250.20">
    <property type="entry name" value="MFS general substrate transporter like domains"/>
    <property type="match status" value="2"/>
</dbReference>
<feature type="transmembrane region" description="Helical" evidence="7">
    <location>
        <begin position="916"/>
        <end position="936"/>
    </location>
</feature>
<dbReference type="eggNOG" id="KOG3762">
    <property type="taxonomic scope" value="Eukaryota"/>
</dbReference>
<feature type="transmembrane region" description="Helical" evidence="7">
    <location>
        <begin position="601"/>
        <end position="621"/>
    </location>
</feature>
<accession>B7GCH0</accession>
<feature type="domain" description="Major facilitator superfamily (MFS) profile" evidence="8">
    <location>
        <begin position="759"/>
        <end position="957"/>
    </location>
</feature>
<dbReference type="KEGG" id="pti:PHATRDRAFT_49971"/>
<dbReference type="Pfam" id="PF06912">
    <property type="entry name" value="DUF1275"/>
    <property type="match status" value="1"/>
</dbReference>
<proteinExistence type="inferred from homology"/>
<feature type="transmembrane region" description="Helical" evidence="7">
    <location>
        <begin position="705"/>
        <end position="724"/>
    </location>
</feature>
<dbReference type="PROSITE" id="PS50850">
    <property type="entry name" value="MFS"/>
    <property type="match status" value="1"/>
</dbReference>
<keyword evidence="4 7" id="KW-1133">Transmembrane helix</keyword>
<reference evidence="10" key="2">
    <citation type="submission" date="2008-08" db="EMBL/GenBank/DDBJ databases">
        <authorList>
            <consortium name="Diatom Consortium"/>
            <person name="Grigoriev I."/>
            <person name="Grimwood J."/>
            <person name="Kuo A."/>
            <person name="Otillar R.P."/>
            <person name="Salamov A."/>
            <person name="Detter J.C."/>
            <person name="Lindquist E."/>
            <person name="Shapiro H."/>
            <person name="Lucas S."/>
            <person name="Glavina del Rio T."/>
            <person name="Pitluck S."/>
            <person name="Rokhsar D."/>
            <person name="Bowler C."/>
        </authorList>
    </citation>
    <scope>GENOME REANNOTATION</scope>
    <source>
        <strain evidence="10">CCAP 1055/1</strain>
    </source>
</reference>
<dbReference type="PaxDb" id="2850-Phatr49971"/>
<protein>
    <recommendedName>
        <fullName evidence="8">Major facilitator superfamily (MFS) profile domain-containing protein</fullName>
    </recommendedName>
</protein>
<dbReference type="EMBL" id="CM000627">
    <property type="protein sequence ID" value="EEC43769.1"/>
    <property type="molecule type" value="Genomic_DNA"/>
</dbReference>
<keyword evidence="10" id="KW-1185">Reference proteome</keyword>
<gene>
    <name evidence="9" type="ORF">PHATRDRAFT_49971</name>
</gene>
<dbReference type="OrthoDB" id="515887at2759"/>
<dbReference type="GeneID" id="7198654"/>
<evidence type="ECO:0000256" key="5">
    <source>
        <dbReference type="ARBA" id="ARBA00023136"/>
    </source>
</evidence>
<dbReference type="Proteomes" id="UP000000759">
    <property type="component" value="Chromosome 25"/>
</dbReference>
<evidence type="ECO:0000256" key="3">
    <source>
        <dbReference type="ARBA" id="ARBA00022692"/>
    </source>
</evidence>
<dbReference type="Pfam" id="PF12832">
    <property type="entry name" value="MFS_1_like"/>
    <property type="match status" value="1"/>
</dbReference>
<dbReference type="GO" id="GO:0022857">
    <property type="term" value="F:transmembrane transporter activity"/>
    <property type="evidence" value="ECO:0007669"/>
    <property type="project" value="InterPro"/>
</dbReference>
<keyword evidence="3 7" id="KW-0812">Transmembrane</keyword>
<evidence type="ECO:0000259" key="8">
    <source>
        <dbReference type="PROSITE" id="PS50850"/>
    </source>
</evidence>
<reference evidence="9 10" key="1">
    <citation type="journal article" date="2008" name="Nature">
        <title>The Phaeodactylum genome reveals the evolutionary history of diatom genomes.</title>
        <authorList>
            <person name="Bowler C."/>
            <person name="Allen A.E."/>
            <person name="Badger J.H."/>
            <person name="Grimwood J."/>
            <person name="Jabbari K."/>
            <person name="Kuo A."/>
            <person name="Maheswari U."/>
            <person name="Martens C."/>
            <person name="Maumus F."/>
            <person name="Otillar R.P."/>
            <person name="Rayko E."/>
            <person name="Salamov A."/>
            <person name="Vandepoele K."/>
            <person name="Beszteri B."/>
            <person name="Gruber A."/>
            <person name="Heijde M."/>
            <person name="Katinka M."/>
            <person name="Mock T."/>
            <person name="Valentin K."/>
            <person name="Verret F."/>
            <person name="Berges J.A."/>
            <person name="Brownlee C."/>
            <person name="Cadoret J.P."/>
            <person name="Chiovitti A."/>
            <person name="Choi C.J."/>
            <person name="Coesel S."/>
            <person name="De Martino A."/>
            <person name="Detter J.C."/>
            <person name="Durkin C."/>
            <person name="Falciatore A."/>
            <person name="Fournet J."/>
            <person name="Haruta M."/>
            <person name="Huysman M.J."/>
            <person name="Jenkins B.D."/>
            <person name="Jiroutova K."/>
            <person name="Jorgensen R.E."/>
            <person name="Joubert Y."/>
            <person name="Kaplan A."/>
            <person name="Kroger N."/>
            <person name="Kroth P.G."/>
            <person name="La Roche J."/>
            <person name="Lindquist E."/>
            <person name="Lommer M."/>
            <person name="Martin-Jezequel V."/>
            <person name="Lopez P.J."/>
            <person name="Lucas S."/>
            <person name="Mangogna M."/>
            <person name="McGinnis K."/>
            <person name="Medlin L.K."/>
            <person name="Montsant A."/>
            <person name="Oudot-Le Secq M.P."/>
            <person name="Napoli C."/>
            <person name="Obornik M."/>
            <person name="Parker M.S."/>
            <person name="Petit J.L."/>
            <person name="Porcel B.M."/>
            <person name="Poulsen N."/>
            <person name="Robison M."/>
            <person name="Rychlewski L."/>
            <person name="Rynearson T.A."/>
            <person name="Schmutz J."/>
            <person name="Shapiro H."/>
            <person name="Siaut M."/>
            <person name="Stanley M."/>
            <person name="Sussman M.R."/>
            <person name="Taylor A.R."/>
            <person name="Vardi A."/>
            <person name="von Dassow P."/>
            <person name="Vyverman W."/>
            <person name="Willis A."/>
            <person name="Wyrwicz L.S."/>
            <person name="Rokhsar D.S."/>
            <person name="Weissenbach J."/>
            <person name="Armbrust E.V."/>
            <person name="Green B.R."/>
            <person name="Van de Peer Y."/>
            <person name="Grigoriev I.V."/>
        </authorList>
    </citation>
    <scope>NUCLEOTIDE SEQUENCE [LARGE SCALE GENOMIC DNA]</scope>
    <source>
        <strain evidence="9 10">CCAP 1055/1</strain>
    </source>
</reference>
<keyword evidence="5 7" id="KW-0472">Membrane</keyword>
<dbReference type="InterPro" id="IPR020846">
    <property type="entry name" value="MFS_dom"/>
</dbReference>
<sequence length="957" mass="104916">MCAPQNSAFSVSSLAESLGKRKRLSYKACVLATVICLGTATGGCCAFHPVVLSRVSTRRRVSSSSPSLPSVRIQQQYHRDCRHQHGLVLFASIPVVPNAASIATGNSTNIDTKTTSHLQPRTQPPNPLSRTTKKESSSKQLTTALAFLTGVADVFLIRKYQTFCTMMTGNTMWMMKAATECQFSLVGYYVAVISSYIAGLIIFRKAEMTWKTQSLGRFCAPFVTISFLLADFWSSRNAAIRWPAATLLSASYGIINSVGSEMAGSLAFVVTGHMTKLTHVLTDRFSKQAGNKPIADKDKSTLLQSSLIIVGFAAGAFVACALLFKRPHLLDQWGAFTALGILYGSLFVWQDRESIQACCTICQAVQRCIADASALARGNRKLRLVVGNVSIVKTGGEGFRSVWTIATETMQSRCSVMSQAIPMDRLVTERAITPKRTRLDLHRSEAYTDRSAISCFELNSGTPPAKRSTLRWRKGARSCTSPSYTLLNVLSLLLTLLGQCNYTSAASNLPPCLPKINSGLSIMTIRGGTIMPYLPVYYHHLGHGGQIIGLLGAVKPFTTFLVAPLWGLIADQTQKPFVILNITFLVSLVGQLLVGVRHEALYITFMVFLTAVFNAPVKSLIDSMVMEHIPEQSSYGRLRLWGQMGFGVASSCVGILLSKSKHVPWPDTNDFSLSTENTLARLPSFLQKLVQFTDKWWRSMTGYKLLFLTYAALSAPTWFCIQAFRQMDEKSKRVAKKSRKREETTKVGEGLLLLLQNADALLFFSLVLVVGISSGVIENFAYVRMREVGGTGKQMGLSRLVSSLAGAPMFWFSGPLTETLGADRVIVLSLLSYVTRFLIYAFMRNPYHGLPAEALRGVTFAAFWSTATIYAHRVSPPGLHATMLMFLNAIYGGLGQSVGAIIGGKMQHRFGTVKTFLYSAGVDLVFVCGVVAYLNIRQDSSFKNPKPIVARKRGKQS</sequence>
<feature type="transmembrane region" description="Helical" evidence="7">
    <location>
        <begin position="576"/>
        <end position="594"/>
    </location>
</feature>
<feature type="transmembrane region" description="Helical" evidence="7">
    <location>
        <begin position="181"/>
        <end position="203"/>
    </location>
</feature>
<evidence type="ECO:0000256" key="2">
    <source>
        <dbReference type="ARBA" id="ARBA00005241"/>
    </source>
</evidence>
<evidence type="ECO:0000313" key="10">
    <source>
        <dbReference type="Proteomes" id="UP000000759"/>
    </source>
</evidence>
<dbReference type="PANTHER" id="PTHR16172:SF41">
    <property type="entry name" value="MAJOR FACILITATOR SUPERFAMILY DOMAIN-CONTAINING PROTEIN 6-LIKE"/>
    <property type="match status" value="1"/>
</dbReference>
<feature type="transmembrane region" description="Helical" evidence="7">
    <location>
        <begin position="825"/>
        <end position="842"/>
    </location>
</feature>
<feature type="transmembrane region" description="Helical" evidence="7">
    <location>
        <begin position="302"/>
        <end position="324"/>
    </location>
</feature>
<dbReference type="InterPro" id="IPR036259">
    <property type="entry name" value="MFS_trans_sf"/>
</dbReference>
<feature type="transmembrane region" description="Helical" evidence="7">
    <location>
        <begin position="215"/>
        <end position="233"/>
    </location>
</feature>
<feature type="transmembrane region" description="Helical" evidence="7">
    <location>
        <begin position="883"/>
        <end position="904"/>
    </location>
</feature>
<evidence type="ECO:0000256" key="7">
    <source>
        <dbReference type="SAM" id="Phobius"/>
    </source>
</evidence>
<name>B7GCH0_PHATC</name>
<feature type="transmembrane region" description="Helical" evidence="7">
    <location>
        <begin position="795"/>
        <end position="813"/>
    </location>
</feature>
<dbReference type="PANTHER" id="PTHR16172">
    <property type="entry name" value="MAJOR FACILITATOR SUPERFAMILY DOMAIN-CONTAINING PROTEIN 6-LIKE"/>
    <property type="match status" value="1"/>
</dbReference>
<dbReference type="CDD" id="cd17335">
    <property type="entry name" value="MFS_MFSD6"/>
    <property type="match status" value="1"/>
</dbReference>
<organism evidence="9 10">
    <name type="scientific">Phaeodactylum tricornutum (strain CCAP 1055/1)</name>
    <dbReference type="NCBI Taxonomy" id="556484"/>
    <lineage>
        <taxon>Eukaryota</taxon>
        <taxon>Sar</taxon>
        <taxon>Stramenopiles</taxon>
        <taxon>Ochrophyta</taxon>
        <taxon>Bacillariophyta</taxon>
        <taxon>Bacillariophyceae</taxon>
        <taxon>Bacillariophycidae</taxon>
        <taxon>Naviculales</taxon>
        <taxon>Phaeodactylaceae</taxon>
        <taxon>Phaeodactylum</taxon>
    </lineage>
</organism>
<feature type="transmembrane region" description="Helical" evidence="7">
    <location>
        <begin position="141"/>
        <end position="160"/>
    </location>
</feature>
<comment type="subcellular location">
    <subcellularLocation>
        <location evidence="1">Membrane</location>
        <topology evidence="1">Multi-pass membrane protein</topology>
    </subcellularLocation>
</comment>
<evidence type="ECO:0000256" key="4">
    <source>
        <dbReference type="ARBA" id="ARBA00022989"/>
    </source>
</evidence>
<evidence type="ECO:0000256" key="1">
    <source>
        <dbReference type="ARBA" id="ARBA00004141"/>
    </source>
</evidence>
<dbReference type="AlphaFoldDB" id="B7GCH0"/>
<feature type="transmembrane region" description="Helical" evidence="7">
    <location>
        <begin position="854"/>
        <end position="871"/>
    </location>
</feature>
<feature type="transmembrane region" description="Helical" evidence="7">
    <location>
        <begin position="547"/>
        <end position="570"/>
    </location>
</feature>
<dbReference type="InterPro" id="IPR051717">
    <property type="entry name" value="MFS_MFSD6"/>
</dbReference>
<dbReference type="SUPFAM" id="SSF103473">
    <property type="entry name" value="MFS general substrate transporter"/>
    <property type="match status" value="1"/>
</dbReference>
<dbReference type="InterPro" id="IPR024989">
    <property type="entry name" value="MFS_assoc_dom"/>
</dbReference>
<evidence type="ECO:0000256" key="6">
    <source>
        <dbReference type="SAM" id="MobiDB-lite"/>
    </source>
</evidence>
<comment type="similarity">
    <text evidence="2">Belongs to the major facilitator superfamily. MFSD6 family.</text>
</comment>
<dbReference type="InParanoid" id="B7GCH0"/>
<feature type="transmembrane region" description="Helical" evidence="7">
    <location>
        <begin position="760"/>
        <end position="783"/>
    </location>
</feature>
<feature type="transmembrane region" description="Helical" evidence="7">
    <location>
        <begin position="28"/>
        <end position="51"/>
    </location>
</feature>
<dbReference type="RefSeq" id="XP_002184710.1">
    <property type="nucleotide sequence ID" value="XM_002184674.1"/>
</dbReference>
<dbReference type="InterPro" id="IPR010699">
    <property type="entry name" value="DUF1275"/>
</dbReference>
<dbReference type="GO" id="GO:0016020">
    <property type="term" value="C:membrane"/>
    <property type="evidence" value="ECO:0007669"/>
    <property type="project" value="UniProtKB-SubCell"/>
</dbReference>
<feature type="region of interest" description="Disordered" evidence="6">
    <location>
        <begin position="106"/>
        <end position="137"/>
    </location>
</feature>